<reference evidence="4 5" key="1">
    <citation type="submission" date="2010-10" db="EMBL/GenBank/DDBJ databases">
        <title>Complete sequence of Frankia sp. EuI1c.</title>
        <authorList>
            <consortium name="US DOE Joint Genome Institute"/>
            <person name="Lucas S."/>
            <person name="Copeland A."/>
            <person name="Lapidus A."/>
            <person name="Cheng J.-F."/>
            <person name="Bruce D."/>
            <person name="Goodwin L."/>
            <person name="Pitluck S."/>
            <person name="Chertkov O."/>
            <person name="Detter J.C."/>
            <person name="Han C."/>
            <person name="Tapia R."/>
            <person name="Land M."/>
            <person name="Hauser L."/>
            <person name="Jeffries C."/>
            <person name="Kyrpides N."/>
            <person name="Ivanova N."/>
            <person name="Mikhailova N."/>
            <person name="Beauchemin N."/>
            <person name="Sen A."/>
            <person name="Sur S.A."/>
            <person name="Gtari M."/>
            <person name="Wall L."/>
            <person name="Tisa L."/>
            <person name="Woyke T."/>
        </authorList>
    </citation>
    <scope>NUCLEOTIDE SEQUENCE [LARGE SCALE GENOMIC DNA]</scope>
    <source>
        <strain evidence="5">DSM 45817 / CECT 9037 / EuI1c</strain>
    </source>
</reference>
<dbReference type="GO" id="GO:0016491">
    <property type="term" value="F:oxidoreductase activity"/>
    <property type="evidence" value="ECO:0007669"/>
    <property type="project" value="UniProtKB-KW"/>
</dbReference>
<dbReference type="SMART" id="SM00822">
    <property type="entry name" value="PKS_KR"/>
    <property type="match status" value="1"/>
</dbReference>
<proteinExistence type="inferred from homology"/>
<evidence type="ECO:0000259" key="3">
    <source>
        <dbReference type="SMART" id="SM00822"/>
    </source>
</evidence>
<dbReference type="Gene3D" id="3.40.50.720">
    <property type="entry name" value="NAD(P)-binding Rossmann-like Domain"/>
    <property type="match status" value="1"/>
</dbReference>
<dbReference type="RefSeq" id="WP_013426533.1">
    <property type="nucleotide sequence ID" value="NC_014666.1"/>
</dbReference>
<dbReference type="SUPFAM" id="SSF51735">
    <property type="entry name" value="NAD(P)-binding Rossmann-fold domains"/>
    <property type="match status" value="1"/>
</dbReference>
<dbReference type="AlphaFoldDB" id="E3JAS7"/>
<dbReference type="eggNOG" id="COG4221">
    <property type="taxonomic scope" value="Bacteria"/>
</dbReference>
<dbReference type="PANTHER" id="PTHR43669">
    <property type="entry name" value="5-KETO-D-GLUCONATE 5-REDUCTASE"/>
    <property type="match status" value="1"/>
</dbReference>
<evidence type="ECO:0000313" key="4">
    <source>
        <dbReference type="EMBL" id="ADP83415.1"/>
    </source>
</evidence>
<dbReference type="InParanoid" id="E3JAS7"/>
<dbReference type="Pfam" id="PF00106">
    <property type="entry name" value="adh_short"/>
    <property type="match status" value="1"/>
</dbReference>
<organism evidence="4 5">
    <name type="scientific">Pseudofrankia inefficax (strain DSM 45817 / CECT 9037 / DDB 130130 / EuI1c)</name>
    <name type="common">Frankia inefficax</name>
    <dbReference type="NCBI Taxonomy" id="298654"/>
    <lineage>
        <taxon>Bacteria</taxon>
        <taxon>Bacillati</taxon>
        <taxon>Actinomycetota</taxon>
        <taxon>Actinomycetes</taxon>
        <taxon>Frankiales</taxon>
        <taxon>Frankiaceae</taxon>
        <taxon>Pseudofrankia</taxon>
    </lineage>
</organism>
<gene>
    <name evidence="4" type="ordered locus">FraEuI1c_5428</name>
</gene>
<dbReference type="InterPro" id="IPR002347">
    <property type="entry name" value="SDR_fam"/>
</dbReference>
<dbReference type="KEGG" id="fri:FraEuI1c_5428"/>
<dbReference type="PANTHER" id="PTHR43669:SF3">
    <property type="entry name" value="ALCOHOL DEHYDROGENASE, PUTATIVE (AFU_ORTHOLOGUE AFUA_3G03445)-RELATED"/>
    <property type="match status" value="1"/>
</dbReference>
<evidence type="ECO:0000256" key="2">
    <source>
        <dbReference type="ARBA" id="ARBA00023002"/>
    </source>
</evidence>
<dbReference type="CDD" id="cd05233">
    <property type="entry name" value="SDR_c"/>
    <property type="match status" value="1"/>
</dbReference>
<dbReference type="HOGENOM" id="CLU_010194_21_0_11"/>
<dbReference type="OrthoDB" id="4612658at2"/>
<keyword evidence="5" id="KW-1185">Reference proteome</keyword>
<accession>E3JAS7</accession>
<feature type="domain" description="Ketoreductase" evidence="3">
    <location>
        <begin position="1"/>
        <end position="189"/>
    </location>
</feature>
<dbReference type="InterPro" id="IPR036291">
    <property type="entry name" value="NAD(P)-bd_dom_sf"/>
</dbReference>
<dbReference type="STRING" id="298654.FraEuI1c_5428"/>
<dbReference type="Proteomes" id="UP000002484">
    <property type="component" value="Chromosome"/>
</dbReference>
<sequence>MKIVVVGASSGLGRCIGVDLGRRGDQVALLARRRERLVDAAKEAGPGTLAIACDVTDEASCQAAVEEAATGLGGIDAIVYSAGIGPLSPIEKIDAATWRRAFDTNVTGAALVTAAALPYLKATGGTAAYLSSISASLTPVWPGFGAYAVSKAALDKLVEAYRAEHPDVGFTRVVVGDCAGGEGDAVSGFPTDWDWTYLAEVRPVWVSRGYQSGALLDVEELVRVLDSVLRCGGTVPSVTVMPRA</sequence>
<evidence type="ECO:0000256" key="1">
    <source>
        <dbReference type="ARBA" id="ARBA00006484"/>
    </source>
</evidence>
<dbReference type="EMBL" id="CP002299">
    <property type="protein sequence ID" value="ADP83415.1"/>
    <property type="molecule type" value="Genomic_DNA"/>
</dbReference>
<evidence type="ECO:0000313" key="5">
    <source>
        <dbReference type="Proteomes" id="UP000002484"/>
    </source>
</evidence>
<name>E3JAS7_PSEI1</name>
<comment type="similarity">
    <text evidence="1">Belongs to the short-chain dehydrogenases/reductases (SDR) family.</text>
</comment>
<keyword evidence="2" id="KW-0560">Oxidoreductase</keyword>
<dbReference type="InterPro" id="IPR057326">
    <property type="entry name" value="KR_dom"/>
</dbReference>
<dbReference type="PRINTS" id="PR00081">
    <property type="entry name" value="GDHRDH"/>
</dbReference>
<protein>
    <submittedName>
        <fullName evidence="4">Short-chain dehydrogenase/reductase SDR</fullName>
    </submittedName>
</protein>